<protein>
    <submittedName>
        <fullName evidence="2">Non-specific serine/threonine protein kinase</fullName>
    </submittedName>
</protein>
<dbReference type="InterPro" id="IPR016032">
    <property type="entry name" value="Sig_transdc_resp-reg_C-effctor"/>
</dbReference>
<dbReference type="Pfam" id="PF25872">
    <property type="entry name" value="HTH_77"/>
    <property type="match status" value="1"/>
</dbReference>
<organism evidence="2 3">
    <name type="scientific">Kutzneria buriramensis</name>
    <dbReference type="NCBI Taxonomy" id="1045776"/>
    <lineage>
        <taxon>Bacteria</taxon>
        <taxon>Bacillati</taxon>
        <taxon>Actinomycetota</taxon>
        <taxon>Actinomycetes</taxon>
        <taxon>Pseudonocardiales</taxon>
        <taxon>Pseudonocardiaceae</taxon>
        <taxon>Kutzneria</taxon>
    </lineage>
</organism>
<dbReference type="SUPFAM" id="SSF52540">
    <property type="entry name" value="P-loop containing nucleoside triphosphate hydrolases"/>
    <property type="match status" value="1"/>
</dbReference>
<dbReference type="PANTHER" id="PTHR47691:SF3">
    <property type="entry name" value="HTH-TYPE TRANSCRIPTIONAL REGULATOR RV0890C-RELATED"/>
    <property type="match status" value="1"/>
</dbReference>
<dbReference type="InterPro" id="IPR027417">
    <property type="entry name" value="P-loop_NTPase"/>
</dbReference>
<dbReference type="EMBL" id="QUNO01000005">
    <property type="protein sequence ID" value="REH48574.1"/>
    <property type="molecule type" value="Genomic_DNA"/>
</dbReference>
<dbReference type="GO" id="GO:0004674">
    <property type="term" value="F:protein serine/threonine kinase activity"/>
    <property type="evidence" value="ECO:0007669"/>
    <property type="project" value="UniProtKB-KW"/>
</dbReference>
<feature type="domain" description="HTH luxR-type" evidence="1">
    <location>
        <begin position="667"/>
        <end position="732"/>
    </location>
</feature>
<dbReference type="PROSITE" id="PS00622">
    <property type="entry name" value="HTH_LUXR_1"/>
    <property type="match status" value="1"/>
</dbReference>
<reference evidence="2 3" key="1">
    <citation type="submission" date="2018-08" db="EMBL/GenBank/DDBJ databases">
        <title>Genomic Encyclopedia of Archaeal and Bacterial Type Strains, Phase II (KMG-II): from individual species to whole genera.</title>
        <authorList>
            <person name="Goeker M."/>
        </authorList>
    </citation>
    <scope>NUCLEOTIDE SEQUENCE [LARGE SCALE GENOMIC DNA]</scope>
    <source>
        <strain evidence="2 3">DSM 45791</strain>
    </source>
</reference>
<proteinExistence type="predicted"/>
<dbReference type="InterPro" id="IPR058852">
    <property type="entry name" value="HTH_77"/>
</dbReference>
<dbReference type="PROSITE" id="PS50043">
    <property type="entry name" value="HTH_LUXR_2"/>
    <property type="match status" value="1"/>
</dbReference>
<keyword evidence="2" id="KW-0418">Kinase</keyword>
<accession>A0A3E0HQ73</accession>
<dbReference type="SUPFAM" id="SSF46894">
    <property type="entry name" value="C-terminal effector domain of the bipartite response regulators"/>
    <property type="match status" value="1"/>
</dbReference>
<dbReference type="CDD" id="cd06170">
    <property type="entry name" value="LuxR_C_like"/>
    <property type="match status" value="1"/>
</dbReference>
<dbReference type="PANTHER" id="PTHR47691">
    <property type="entry name" value="REGULATOR-RELATED"/>
    <property type="match status" value="1"/>
</dbReference>
<sequence>MTGAHRGRLPVELTSFVGRRQEFARIRATLDSARLVTLTGAGGIGKTRLATRIAADLAGVCFVDLTPLAAGSGVEQVAGVVAESLGLQDGMRPDLVVAHGRQLFVLDNCEHVLAGAAAFTLMLVQAGAKVLATSREPLRVDGEHVIDVPPLPVSGEALELLTHRARQTLGADWEPGAETAAAVRLCQRLDGLPLAIELAVPMMRAIPLETLADSVGARLGRLTATPQPHHRTLHVTFAWSHELCADKQRLLWRRLAVFPASFDLAAVTAVCSDDGLSAADVLPTLAELVDKSVVRKETYGGRVRWRMLQPVREYAAELLATSGEQDVLMARHRDYYLGQTEGWASAWVSANEVEYLHAFEHDMPHLRQALEWSLTTPGQESAGQLLAVNLARSHAWFAMGNLREGQEWLRRAQEVDAAAEGQAFVLATSVWLAALRGEAELTGELLPVCRAAAVAVGPSKALTVATNLAEGTYRWLLHGEASGVEQLELARESSVEMGSERFLATLFCGIAHSQLGDADAARAALLECREIVAADGAEWTAGWADWLEGLITRHSRPADAAELFARNLRRQVAIGDVWGAAWSLLMMGWTAAALGDYRRAVRLMGASNRQLADIGVRFAELKAFQAERLGWEAVVGRALSSVEHRRILAAGESAAYEDSVRFALGTDVRGGAELTKRELEVAERVAAGLTTPQIARALFVGERTVETHISHIMRKLGVTRRAAIAAWMTGADRS</sequence>
<dbReference type="InterPro" id="IPR000792">
    <property type="entry name" value="Tscrpt_reg_LuxR_C"/>
</dbReference>
<dbReference type="Pfam" id="PF00196">
    <property type="entry name" value="GerE"/>
    <property type="match status" value="1"/>
</dbReference>
<name>A0A3E0HQ73_9PSEU</name>
<dbReference type="RefSeq" id="WP_116175323.1">
    <property type="nucleotide sequence ID" value="NZ_CP144375.1"/>
</dbReference>
<dbReference type="InterPro" id="IPR036388">
    <property type="entry name" value="WH-like_DNA-bd_sf"/>
</dbReference>
<dbReference type="AlphaFoldDB" id="A0A3E0HQ73"/>
<dbReference type="Proteomes" id="UP000256269">
    <property type="component" value="Unassembled WGS sequence"/>
</dbReference>
<evidence type="ECO:0000259" key="1">
    <source>
        <dbReference type="PROSITE" id="PS50043"/>
    </source>
</evidence>
<keyword evidence="2" id="KW-0723">Serine/threonine-protein kinase</keyword>
<comment type="caution">
    <text evidence="2">The sequence shown here is derived from an EMBL/GenBank/DDBJ whole genome shotgun (WGS) entry which is preliminary data.</text>
</comment>
<dbReference type="GO" id="GO:0006355">
    <property type="term" value="P:regulation of DNA-templated transcription"/>
    <property type="evidence" value="ECO:0007669"/>
    <property type="project" value="InterPro"/>
</dbReference>
<evidence type="ECO:0000313" key="3">
    <source>
        <dbReference type="Proteomes" id="UP000256269"/>
    </source>
</evidence>
<evidence type="ECO:0000313" key="2">
    <source>
        <dbReference type="EMBL" id="REH48574.1"/>
    </source>
</evidence>
<dbReference type="SMART" id="SM00421">
    <property type="entry name" value="HTH_LUXR"/>
    <property type="match status" value="1"/>
</dbReference>
<gene>
    <name evidence="2" type="ORF">BCF44_105433</name>
</gene>
<keyword evidence="2" id="KW-0808">Transferase</keyword>
<dbReference type="Gene3D" id="3.40.50.300">
    <property type="entry name" value="P-loop containing nucleotide triphosphate hydrolases"/>
    <property type="match status" value="1"/>
</dbReference>
<dbReference type="GO" id="GO:0003677">
    <property type="term" value="F:DNA binding"/>
    <property type="evidence" value="ECO:0007669"/>
    <property type="project" value="InterPro"/>
</dbReference>
<keyword evidence="3" id="KW-1185">Reference proteome</keyword>
<dbReference type="PRINTS" id="PR00038">
    <property type="entry name" value="HTHLUXR"/>
</dbReference>
<dbReference type="Gene3D" id="1.10.10.10">
    <property type="entry name" value="Winged helix-like DNA-binding domain superfamily/Winged helix DNA-binding domain"/>
    <property type="match status" value="1"/>
</dbReference>
<dbReference type="PRINTS" id="PR00364">
    <property type="entry name" value="DISEASERSIST"/>
</dbReference>